<protein>
    <submittedName>
        <fullName evidence="5">Unannotated protein</fullName>
    </submittedName>
</protein>
<evidence type="ECO:0000259" key="3">
    <source>
        <dbReference type="Pfam" id="PF00171"/>
    </source>
</evidence>
<evidence type="ECO:0000256" key="1">
    <source>
        <dbReference type="ARBA" id="ARBA00009986"/>
    </source>
</evidence>
<proteinExistence type="inferred from homology"/>
<dbReference type="EMBL" id="CAEZXN010000022">
    <property type="protein sequence ID" value="CAB4698541.1"/>
    <property type="molecule type" value="Genomic_DNA"/>
</dbReference>
<evidence type="ECO:0000256" key="2">
    <source>
        <dbReference type="ARBA" id="ARBA00023002"/>
    </source>
</evidence>
<dbReference type="InterPro" id="IPR016163">
    <property type="entry name" value="Ald_DH_C"/>
</dbReference>
<reference evidence="5" key="1">
    <citation type="submission" date="2020-05" db="EMBL/GenBank/DDBJ databases">
        <authorList>
            <person name="Chiriac C."/>
            <person name="Salcher M."/>
            <person name="Ghai R."/>
            <person name="Kavagutti S V."/>
        </authorList>
    </citation>
    <scope>NUCLEOTIDE SEQUENCE</scope>
</reference>
<dbReference type="Pfam" id="PF00171">
    <property type="entry name" value="Aldedh"/>
    <property type="match status" value="1"/>
</dbReference>
<evidence type="ECO:0000313" key="5">
    <source>
        <dbReference type="EMBL" id="CAB4698541.1"/>
    </source>
</evidence>
<dbReference type="Gene3D" id="3.40.309.10">
    <property type="entry name" value="Aldehyde Dehydrogenase, Chain A, domain 2"/>
    <property type="match status" value="1"/>
</dbReference>
<dbReference type="PANTHER" id="PTHR11699">
    <property type="entry name" value="ALDEHYDE DEHYDROGENASE-RELATED"/>
    <property type="match status" value="1"/>
</dbReference>
<comment type="similarity">
    <text evidence="1">Belongs to the aldehyde dehydrogenase family.</text>
</comment>
<dbReference type="PROSITE" id="PS00687">
    <property type="entry name" value="ALDEHYDE_DEHYDR_GLU"/>
    <property type="match status" value="1"/>
</dbReference>
<dbReference type="InterPro" id="IPR029510">
    <property type="entry name" value="Ald_DH_CS_GLU"/>
</dbReference>
<dbReference type="InterPro" id="IPR016162">
    <property type="entry name" value="Ald_DH_N"/>
</dbReference>
<evidence type="ECO:0000313" key="4">
    <source>
        <dbReference type="EMBL" id="CAB4684193.1"/>
    </source>
</evidence>
<dbReference type="CDD" id="cd07099">
    <property type="entry name" value="ALDH_DDALDH"/>
    <property type="match status" value="1"/>
</dbReference>
<dbReference type="InterPro" id="IPR015590">
    <property type="entry name" value="Aldehyde_DH_dom"/>
</dbReference>
<organism evidence="5">
    <name type="scientific">freshwater metagenome</name>
    <dbReference type="NCBI Taxonomy" id="449393"/>
    <lineage>
        <taxon>unclassified sequences</taxon>
        <taxon>metagenomes</taxon>
        <taxon>ecological metagenomes</taxon>
    </lineage>
</organism>
<dbReference type="SUPFAM" id="SSF53720">
    <property type="entry name" value="ALDH-like"/>
    <property type="match status" value="1"/>
</dbReference>
<accession>A0A6J6PGD2</accession>
<dbReference type="PIRSF" id="PIRSF036492">
    <property type="entry name" value="ALDH"/>
    <property type="match status" value="1"/>
</dbReference>
<dbReference type="EMBL" id="CAFBAA010000030">
    <property type="protein sequence ID" value="CAB4844420.1"/>
    <property type="molecule type" value="Genomic_DNA"/>
</dbReference>
<dbReference type="GO" id="GO:0006081">
    <property type="term" value="P:aldehyde metabolic process"/>
    <property type="evidence" value="ECO:0007669"/>
    <property type="project" value="InterPro"/>
</dbReference>
<dbReference type="AlphaFoldDB" id="A0A6J6PGD2"/>
<dbReference type="Gene3D" id="3.40.605.10">
    <property type="entry name" value="Aldehyde Dehydrogenase, Chain A, domain 1"/>
    <property type="match status" value="1"/>
</dbReference>
<dbReference type="GO" id="GO:0016620">
    <property type="term" value="F:oxidoreductase activity, acting on the aldehyde or oxo group of donors, NAD or NADP as acceptor"/>
    <property type="evidence" value="ECO:0007669"/>
    <property type="project" value="InterPro"/>
</dbReference>
<dbReference type="InterPro" id="IPR012394">
    <property type="entry name" value="Aldehyde_DH_NAD(P)"/>
</dbReference>
<keyword evidence="2" id="KW-0560">Oxidoreductase</keyword>
<feature type="domain" description="Aldehyde dehydrogenase" evidence="3">
    <location>
        <begin position="6"/>
        <end position="454"/>
    </location>
</feature>
<evidence type="ECO:0000313" key="6">
    <source>
        <dbReference type="EMBL" id="CAB4844420.1"/>
    </source>
</evidence>
<sequence>MTLQSEDLTFATHAPATSVEYARYPIAGAVEVAAAVATARSGATWWSARTPSQRSATLLAWNRLIVSRIDEAAALIVAEGGKPESDARLEITLAIDHLAWAAKNAGRYLAPSRRSPGLLMMNVSATVEHAPLGVVGVIGPWNYPIFTPMGSIAYALAAGNTVVFKPSQYTPGIGVWLANTLREIVPEHALLQTITGEAMTGEELCKSSVDKIAFTGSTRTAKKVAATCAESLKPLIAECGGKDAVIVAADANVKDAAENTLWAAMSNAGQTCIAAERVYVHEKVADEFIRLITAQAKNVKAGTSYGAATMPSQIGIIASHIDDALNRGGVALVGGRESVQPPYVSPVILSEVPEDSTAVTEETFGPTLVINKVKSMDEAIAKSNALRYGLGASVWSKRHGSEIASQLHAGMVSVNSVLAFAAVPSVPFGGVGDSGYGRIHGPEGLREFTYARSVIKPRYKSPIQFTTFRRTKKTDNIIAGLVKILFGR</sequence>
<gene>
    <name evidence="4" type="ORF">UFOPK2342_01373</name>
    <name evidence="5" type="ORF">UFOPK2423_01037</name>
    <name evidence="6" type="ORF">UFOPK3266_01120</name>
</gene>
<dbReference type="EMBL" id="CAEZXB010000033">
    <property type="protein sequence ID" value="CAB4684193.1"/>
    <property type="molecule type" value="Genomic_DNA"/>
</dbReference>
<name>A0A6J6PGD2_9ZZZZ</name>
<dbReference type="InterPro" id="IPR016161">
    <property type="entry name" value="Ald_DH/histidinol_DH"/>
</dbReference>